<comment type="similarity">
    <text evidence="1">Belongs to the NifU family.</text>
</comment>
<dbReference type="SUPFAM" id="SSF117916">
    <property type="entry name" value="Fe-S cluster assembly (FSCA) domain-like"/>
    <property type="match status" value="1"/>
</dbReference>
<dbReference type="SUPFAM" id="SSF110836">
    <property type="entry name" value="Hypothetical protein SAV1430"/>
    <property type="match status" value="1"/>
</dbReference>
<accession>A0ABR1F5Y4</accession>
<dbReference type="InterPro" id="IPR034904">
    <property type="entry name" value="FSCA_dom_sf"/>
</dbReference>
<dbReference type="InterPro" id="IPR036498">
    <property type="entry name" value="Nfu/NifU_N_sf"/>
</dbReference>
<reference evidence="3 4" key="1">
    <citation type="submission" date="2024-03" db="EMBL/GenBank/DDBJ databases">
        <title>Genome-scale model development and genomic sequencing of the oleaginous clade Lipomyces.</title>
        <authorList>
            <consortium name="Lawrence Berkeley National Laboratory"/>
            <person name="Czajka J.J."/>
            <person name="Han Y."/>
            <person name="Kim J."/>
            <person name="Mondo S.J."/>
            <person name="Hofstad B.A."/>
            <person name="Robles A."/>
            <person name="Haridas S."/>
            <person name="Riley R."/>
            <person name="LaButti K."/>
            <person name="Pangilinan J."/>
            <person name="Andreopoulos W."/>
            <person name="Lipzen A."/>
            <person name="Yan J."/>
            <person name="Wang M."/>
            <person name="Ng V."/>
            <person name="Grigoriev I.V."/>
            <person name="Spatafora J.W."/>
            <person name="Magnuson J.K."/>
            <person name="Baker S.E."/>
            <person name="Pomraning K.R."/>
        </authorList>
    </citation>
    <scope>NUCLEOTIDE SEQUENCE [LARGE SCALE GENOMIC DNA]</scope>
    <source>
        <strain evidence="3 4">Phaff 52-87</strain>
    </source>
</reference>
<dbReference type="EMBL" id="JBBJBU010000006">
    <property type="protein sequence ID" value="KAK7205253.1"/>
    <property type="molecule type" value="Genomic_DNA"/>
</dbReference>
<sequence>MYTRTFLATGRRASCSAAVFKSFSRQMSATARLSSGSTSTFVVRPYLRDNLPRPFSYSQRRTMFIQTATTPNEHALKFLPSTPILPENSRTVEFVNGREAHSSPLAKKLFTVDGVRSVMFGFDFITIEKDVDASWALLKPEVFSILTEFLSSGAKIMLEDTTANEDTMPQEGDSETVSMIKELIDTRIRPAIQEDGGDVEYRGFTEDGLVQLKLRGACRTCDSSAVTLKNGIEAMLMHYVDGVNGIEQVLDPEEEISLREFEKFEAKLKSQKGDQVSA</sequence>
<gene>
    <name evidence="3" type="ORF">BZA70DRAFT_279425</name>
</gene>
<dbReference type="GeneID" id="90038289"/>
<dbReference type="Pfam" id="PF08712">
    <property type="entry name" value="Nfu_N"/>
    <property type="match status" value="1"/>
</dbReference>
<dbReference type="SMART" id="SM00932">
    <property type="entry name" value="Nfu_N"/>
    <property type="match status" value="1"/>
</dbReference>
<protein>
    <submittedName>
        <fullName evidence="3">NifU-like protein</fullName>
    </submittedName>
</protein>
<evidence type="ECO:0000313" key="3">
    <source>
        <dbReference type="EMBL" id="KAK7205253.1"/>
    </source>
</evidence>
<keyword evidence="4" id="KW-1185">Reference proteome</keyword>
<feature type="domain" description="Scaffold protein Nfu/NifU N-terminal" evidence="2">
    <location>
        <begin position="65"/>
        <end position="153"/>
    </location>
</feature>
<dbReference type="PANTHER" id="PTHR11178:SF1">
    <property type="entry name" value="NFU1 IRON-SULFUR CLUSTER SCAFFOLD HOMOLOG, MITOCHONDRIAL"/>
    <property type="match status" value="1"/>
</dbReference>
<name>A0ABR1F5Y4_9ASCO</name>
<evidence type="ECO:0000259" key="2">
    <source>
        <dbReference type="SMART" id="SM00932"/>
    </source>
</evidence>
<dbReference type="InterPro" id="IPR001075">
    <property type="entry name" value="NIF_FeS_clus_asmbl_NifU_C"/>
</dbReference>
<dbReference type="Gene3D" id="3.30.1370.70">
    <property type="entry name" value="Scaffold protein Nfu/NifU, N-terminal domain"/>
    <property type="match status" value="1"/>
</dbReference>
<dbReference type="RefSeq" id="XP_064768286.1">
    <property type="nucleotide sequence ID" value="XM_064912777.1"/>
</dbReference>
<comment type="caution">
    <text evidence="3">The sequence shown here is derived from an EMBL/GenBank/DDBJ whole genome shotgun (WGS) entry which is preliminary data.</text>
</comment>
<dbReference type="Pfam" id="PF01106">
    <property type="entry name" value="NifU"/>
    <property type="match status" value="1"/>
</dbReference>
<organism evidence="3 4">
    <name type="scientific">Myxozyma melibiosi</name>
    <dbReference type="NCBI Taxonomy" id="54550"/>
    <lineage>
        <taxon>Eukaryota</taxon>
        <taxon>Fungi</taxon>
        <taxon>Dikarya</taxon>
        <taxon>Ascomycota</taxon>
        <taxon>Saccharomycotina</taxon>
        <taxon>Lipomycetes</taxon>
        <taxon>Lipomycetales</taxon>
        <taxon>Lipomycetaceae</taxon>
        <taxon>Myxozyma</taxon>
    </lineage>
</organism>
<dbReference type="Gene3D" id="3.30.300.130">
    <property type="entry name" value="Fe-S cluster assembly (FSCA)"/>
    <property type="match status" value="1"/>
</dbReference>
<dbReference type="InterPro" id="IPR014824">
    <property type="entry name" value="Nfu/NifU_N"/>
</dbReference>
<dbReference type="Proteomes" id="UP001498771">
    <property type="component" value="Unassembled WGS sequence"/>
</dbReference>
<dbReference type="PANTHER" id="PTHR11178">
    <property type="entry name" value="IRON-SULFUR CLUSTER SCAFFOLD PROTEIN NFU-RELATED"/>
    <property type="match status" value="1"/>
</dbReference>
<proteinExistence type="inferred from homology"/>
<evidence type="ECO:0000313" key="4">
    <source>
        <dbReference type="Proteomes" id="UP001498771"/>
    </source>
</evidence>
<evidence type="ECO:0000256" key="1">
    <source>
        <dbReference type="ARBA" id="ARBA00006420"/>
    </source>
</evidence>